<evidence type="ECO:0000313" key="5">
    <source>
        <dbReference type="EMBL" id="QFR02264.1"/>
    </source>
</evidence>
<feature type="repeat" description="WD" evidence="3">
    <location>
        <begin position="1130"/>
        <end position="1164"/>
    </location>
</feature>
<sequence length="1478" mass="156615">MTATTGEPPTPARRRRALSIGVSAFAPHPDFGSEDEDEPDAFPFALDHVTALKEALEHEAFGYDCTTLTTLGTETTGTATGAANDPGPTAAVLGAAMREALMESSGDDVLIVHVLSHGLPRATGLYVLGSDSAYLPETSVDAWLAAIEDFPGRPAVLFLLDLCHAGKAARQDWQLRSLDGSNRAWVVAASGEAQVALDGRFTRAVADVLTDIAEKRIQYDDARPFIDYYWFVGEVQARVDQLAEASGGLRQRVTAVAVDRAAPDLPFLPNPCHDSSRRNRVRSEIGAELGHELGAFLDEVVGLPHFARHARGGAGFPEVSRAEDGEGLFTGRAAETAHLAEWLEDESASRICVVTGSPGAGKSALIGVLLCAAHPELRARTRPLWEPLGRSVTVSAPPAAVHARQRTLREIVDALVRQLGLRPAAPNGEAPADWTVEALIDALRRLTGPPPVVIIDALDEMRYPHEAVTTLLQPLGTAVRPDGRPVCRLLLGARHEEPFTTLVDSAATSGVLVDLDATRPEDLEKDLREYIVKLLSVALGDTMADTPAQEAVTAFAAATAKAIAGTATGPYLMVALYASYVLQDSVRPRLADAATARELGAEVPQTLPGLLDLSFGQDHTHQLLRPVLAALSFAQGDGMPVSAVTAVARAFAPTTVRVDDTTVGQLLDDVRAFLRSVPDRGTMLYGLLHKSVADELRRHPVPVGPQLSDTPEILVYEALVGALRSGPDDRPSWGVPHSYQLRHLAQHAVDAGRFDELCGDPEFLVHADPDWLVPELRHAVSEPAHSAAAVYRTSVHLHRRVEAGQRRHILALDAVRHEARTFADRLADPAPGTGSLMLWRPSWATGGRISAAHAFTLQVPDNRVTALAATTVGDTPFVVTGSRNGRIRVWDTGTGRQRASADPRFGEVQALVCTEVEGAPVLLGAGSGGALALWDLPDLTPRSLSLEGHTTTVRALACGEVVGSPSALTADESGRLLLWDLHGDEPVSPLRLPRGQGRITALAQTTDENGKALAITADDTDRIRFWSLVTEEEQGPGIRHPSPVRALIVLTARGSEQIVTAGEDGHIRLWNARTHELTARSAAPHDRHVYALTRVTGEEGVRILSGGSDGTIRSWDPEGDNRLLSEVNRFVGHMGAVTALAHPKSDPPVVISAGTDPVLRVWNVPWERQRPSTPVGHTSWVTALSIATLPDRVLLASAGADGHIHRWHLTDGTPYGSTPIAAGDAPVHALTTAVLDGRPVLAAGAADGRIHLLDVADGTPYGTPVTTGTGPVHALTATDLDGRVVLLSGGADGLLLCWDAASGERRGLPFAGHDGGINAVARVDVEGRPTAVSCGDDGALRTWDLRTGLATRAQVAAHDGWATALACTVLDDGTAVAVTGGQDGTVRVWDLASGAALLDPLEVMGGVNAVACGVVLGVPVVVAADDCALRVWDLASGRLRENIGVPGTVPALLLRDHQLVLGCEWEVVVLRRTGNRES</sequence>
<dbReference type="PROSITE" id="PS50082">
    <property type="entry name" value="WD_REPEATS_2"/>
    <property type="match status" value="6"/>
</dbReference>
<feature type="repeat" description="WD" evidence="3">
    <location>
        <begin position="1310"/>
        <end position="1353"/>
    </location>
</feature>
<evidence type="ECO:0000256" key="1">
    <source>
        <dbReference type="ARBA" id="ARBA00022574"/>
    </source>
</evidence>
<dbReference type="InterPro" id="IPR050505">
    <property type="entry name" value="WDR55/POC1"/>
</dbReference>
<keyword evidence="2" id="KW-0677">Repeat</keyword>
<evidence type="ECO:0000259" key="4">
    <source>
        <dbReference type="Pfam" id="PF13191"/>
    </source>
</evidence>
<dbReference type="InterPro" id="IPR001680">
    <property type="entry name" value="WD40_rpt"/>
</dbReference>
<dbReference type="InterPro" id="IPR015943">
    <property type="entry name" value="WD40/YVTN_repeat-like_dom_sf"/>
</dbReference>
<gene>
    <name evidence="5" type="ORF">F9278_45890</name>
</gene>
<dbReference type="RefSeq" id="WP_152173584.1">
    <property type="nucleotide sequence ID" value="NZ_CP045096.1"/>
</dbReference>
<name>A0A5P8KG06_9ACTN</name>
<dbReference type="Proteomes" id="UP000327294">
    <property type="component" value="Chromosome"/>
</dbReference>
<feature type="repeat" description="WD" evidence="3">
    <location>
        <begin position="1378"/>
        <end position="1399"/>
    </location>
</feature>
<reference evidence="5 6" key="1">
    <citation type="submission" date="2019-10" db="EMBL/GenBank/DDBJ databases">
        <title>Streptomyces sp. strain GY16 isolated from leaves of Broussonetia papyrifera.</title>
        <authorList>
            <person name="Mo P."/>
        </authorList>
    </citation>
    <scope>NUCLEOTIDE SEQUENCE [LARGE SCALE GENOMIC DNA]</scope>
    <source>
        <strain evidence="5 6">GY16</strain>
    </source>
</reference>
<evidence type="ECO:0000256" key="2">
    <source>
        <dbReference type="ARBA" id="ARBA00022737"/>
    </source>
</evidence>
<dbReference type="Gene3D" id="2.130.10.10">
    <property type="entry name" value="YVTN repeat-like/Quinoprotein amine dehydrogenase"/>
    <property type="match status" value="3"/>
</dbReference>
<dbReference type="PANTHER" id="PTHR44019:SF8">
    <property type="entry name" value="POC1 CENTRIOLAR PROTEIN HOMOLOG"/>
    <property type="match status" value="1"/>
</dbReference>
<dbReference type="Pfam" id="PF00400">
    <property type="entry name" value="WD40"/>
    <property type="match status" value="4"/>
</dbReference>
<feature type="domain" description="Orc1-like AAA ATPase" evidence="4">
    <location>
        <begin position="329"/>
        <end position="468"/>
    </location>
</feature>
<dbReference type="SUPFAM" id="SSF50978">
    <property type="entry name" value="WD40 repeat-like"/>
    <property type="match status" value="3"/>
</dbReference>
<dbReference type="SMART" id="SM00320">
    <property type="entry name" value="WD40"/>
    <property type="match status" value="11"/>
</dbReference>
<organism evidence="5 6">
    <name type="scientific">Streptomyces phaeolivaceus</name>
    <dbReference type="NCBI Taxonomy" id="2653200"/>
    <lineage>
        <taxon>Bacteria</taxon>
        <taxon>Bacillati</taxon>
        <taxon>Actinomycetota</taxon>
        <taxon>Actinomycetes</taxon>
        <taxon>Kitasatosporales</taxon>
        <taxon>Streptomycetaceae</taxon>
        <taxon>Streptomyces</taxon>
    </lineage>
</organism>
<dbReference type="Gene3D" id="3.40.50.1460">
    <property type="match status" value="1"/>
</dbReference>
<dbReference type="InterPro" id="IPR027417">
    <property type="entry name" value="P-loop_NTPase"/>
</dbReference>
<feature type="repeat" description="WD" evidence="3">
    <location>
        <begin position="1058"/>
        <end position="1080"/>
    </location>
</feature>
<feature type="repeat" description="WD" evidence="3">
    <location>
        <begin position="874"/>
        <end position="900"/>
    </location>
</feature>
<dbReference type="PRINTS" id="PR00320">
    <property type="entry name" value="GPROTEINBRPT"/>
</dbReference>
<proteinExistence type="predicted"/>
<dbReference type="PANTHER" id="PTHR44019">
    <property type="entry name" value="WD REPEAT-CONTAINING PROTEIN 55"/>
    <property type="match status" value="1"/>
</dbReference>
<dbReference type="Gene3D" id="3.40.50.300">
    <property type="entry name" value="P-loop containing nucleotide triphosphate hydrolases"/>
    <property type="match status" value="1"/>
</dbReference>
<dbReference type="InterPro" id="IPR036322">
    <property type="entry name" value="WD40_repeat_dom_sf"/>
</dbReference>
<dbReference type="InterPro" id="IPR041664">
    <property type="entry name" value="AAA_16"/>
</dbReference>
<feature type="repeat" description="WD" evidence="3">
    <location>
        <begin position="1103"/>
        <end position="1125"/>
    </location>
</feature>
<keyword evidence="1 3" id="KW-0853">WD repeat</keyword>
<dbReference type="Pfam" id="PF13191">
    <property type="entry name" value="AAA_16"/>
    <property type="match status" value="1"/>
</dbReference>
<dbReference type="EMBL" id="CP045096">
    <property type="protein sequence ID" value="QFR02264.1"/>
    <property type="molecule type" value="Genomic_DNA"/>
</dbReference>
<dbReference type="InterPro" id="IPR019775">
    <property type="entry name" value="WD40_repeat_CS"/>
</dbReference>
<protein>
    <submittedName>
        <fullName evidence="5">AAA family ATPase</fullName>
    </submittedName>
</protein>
<dbReference type="InterPro" id="IPR020472">
    <property type="entry name" value="WD40_PAC1"/>
</dbReference>
<evidence type="ECO:0000256" key="3">
    <source>
        <dbReference type="PROSITE-ProRule" id="PRU00221"/>
    </source>
</evidence>
<dbReference type="PROSITE" id="PS00678">
    <property type="entry name" value="WD_REPEATS_1"/>
    <property type="match status" value="4"/>
</dbReference>
<dbReference type="SUPFAM" id="SSF52540">
    <property type="entry name" value="P-loop containing nucleoside triphosphate hydrolases"/>
    <property type="match status" value="1"/>
</dbReference>
<evidence type="ECO:0000313" key="6">
    <source>
        <dbReference type="Proteomes" id="UP000327294"/>
    </source>
</evidence>
<accession>A0A5P8KG06</accession>
<keyword evidence="6" id="KW-1185">Reference proteome</keyword>
<dbReference type="KEGG" id="sphv:F9278_45890"/>